<name>A0ABS3BT20_9BACT</name>
<evidence type="ECO:0000256" key="5">
    <source>
        <dbReference type="SAM" id="Phobius"/>
    </source>
</evidence>
<dbReference type="Gene3D" id="1.10.287.130">
    <property type="match status" value="1"/>
</dbReference>
<dbReference type="InterPro" id="IPR004358">
    <property type="entry name" value="Sig_transdc_His_kin-like_C"/>
</dbReference>
<keyword evidence="8" id="KW-1185">Reference proteome</keyword>
<dbReference type="CDD" id="cd00082">
    <property type="entry name" value="HisKA"/>
    <property type="match status" value="1"/>
</dbReference>
<evidence type="ECO:0000313" key="8">
    <source>
        <dbReference type="Proteomes" id="UP000664698"/>
    </source>
</evidence>
<dbReference type="InterPro" id="IPR036097">
    <property type="entry name" value="HisK_dim/P_sf"/>
</dbReference>
<dbReference type="EC" id="2.7.13.3" evidence="2"/>
<evidence type="ECO:0000259" key="6">
    <source>
        <dbReference type="PROSITE" id="PS50109"/>
    </source>
</evidence>
<keyword evidence="3" id="KW-0597">Phosphoprotein</keyword>
<dbReference type="InterPro" id="IPR003661">
    <property type="entry name" value="HisK_dim/P_dom"/>
</dbReference>
<evidence type="ECO:0000256" key="4">
    <source>
        <dbReference type="SAM" id="MobiDB-lite"/>
    </source>
</evidence>
<comment type="caution">
    <text evidence="7">The sequence shown here is derived from an EMBL/GenBank/DDBJ whole genome shotgun (WGS) entry which is preliminary data.</text>
</comment>
<dbReference type="Pfam" id="PF02518">
    <property type="entry name" value="HATPase_c"/>
    <property type="match status" value="1"/>
</dbReference>
<sequence>MFLQFFIFSPKERNYIIFFVSVSALCYAAVFVIAEHYQSLSFSLPEGLLNAQKWNTVVGLPVLSMAIGAYAFFTIKKAEDETAKEKQDLKAAQAQLIQQEKLASLGQLTAGIAHEIKNPLNFVNNFSEVSLEMIGEIREERAKKTETRDEKLVDEILDDIHSNLEKIHEHGARANGIVTSMLHHSRGASGKKESTDLNALVKEFVNLSYHGMRAGKNPIQVEIVLDLADSAVEMRLVREDISRVIINLCNNAFDAMRERLQKSQDTNPTSPDFGHEAKEPNGSYAPVLRVATSSKHGKVAMAFEDNGVGIPDEIRDKIMQPFFTTKKGTEGTGLGLSITHDILKAHGGDLGIESKLGFGTVVQAVFDPSQQSL</sequence>
<feature type="domain" description="Histidine kinase" evidence="6">
    <location>
        <begin position="111"/>
        <end position="370"/>
    </location>
</feature>
<proteinExistence type="predicted"/>
<keyword evidence="5" id="KW-1133">Transmembrane helix</keyword>
<dbReference type="SUPFAM" id="SSF55874">
    <property type="entry name" value="ATPase domain of HSP90 chaperone/DNA topoisomerase II/histidine kinase"/>
    <property type="match status" value="1"/>
</dbReference>
<dbReference type="RefSeq" id="WP_206568808.1">
    <property type="nucleotide sequence ID" value="NZ_JAFKCW010000002.1"/>
</dbReference>
<evidence type="ECO:0000313" key="7">
    <source>
        <dbReference type="EMBL" id="MBN7800819.1"/>
    </source>
</evidence>
<dbReference type="EMBL" id="JAFKCW010000002">
    <property type="protein sequence ID" value="MBN7800819.1"/>
    <property type="molecule type" value="Genomic_DNA"/>
</dbReference>
<organism evidence="7 8">
    <name type="scientific">Algoriphagus aestuariicola</name>
    <dbReference type="NCBI Taxonomy" id="1852016"/>
    <lineage>
        <taxon>Bacteria</taxon>
        <taxon>Pseudomonadati</taxon>
        <taxon>Bacteroidota</taxon>
        <taxon>Cytophagia</taxon>
        <taxon>Cytophagales</taxon>
        <taxon>Cyclobacteriaceae</taxon>
        <taxon>Algoriphagus</taxon>
    </lineage>
</organism>
<dbReference type="InterPro" id="IPR036890">
    <property type="entry name" value="HATPase_C_sf"/>
</dbReference>
<accession>A0ABS3BT20</accession>
<evidence type="ECO:0000256" key="1">
    <source>
        <dbReference type="ARBA" id="ARBA00000085"/>
    </source>
</evidence>
<dbReference type="GO" id="GO:0016301">
    <property type="term" value="F:kinase activity"/>
    <property type="evidence" value="ECO:0007669"/>
    <property type="project" value="UniProtKB-KW"/>
</dbReference>
<feature type="region of interest" description="Disordered" evidence="4">
    <location>
        <begin position="262"/>
        <end position="281"/>
    </location>
</feature>
<dbReference type="InterPro" id="IPR005467">
    <property type="entry name" value="His_kinase_dom"/>
</dbReference>
<keyword evidence="5" id="KW-0472">Membrane</keyword>
<evidence type="ECO:0000256" key="3">
    <source>
        <dbReference type="ARBA" id="ARBA00022553"/>
    </source>
</evidence>
<gene>
    <name evidence="7" type="ORF">J0A67_08105</name>
</gene>
<dbReference type="PROSITE" id="PS50109">
    <property type="entry name" value="HIS_KIN"/>
    <property type="match status" value="1"/>
</dbReference>
<protein>
    <recommendedName>
        <fullName evidence="2">histidine kinase</fullName>
        <ecNumber evidence="2">2.7.13.3</ecNumber>
    </recommendedName>
</protein>
<dbReference type="Gene3D" id="3.30.565.10">
    <property type="entry name" value="Histidine kinase-like ATPase, C-terminal domain"/>
    <property type="match status" value="1"/>
</dbReference>
<keyword evidence="7" id="KW-0418">Kinase</keyword>
<dbReference type="PANTHER" id="PTHR43065:SF42">
    <property type="entry name" value="TWO-COMPONENT SENSOR PPRA"/>
    <property type="match status" value="1"/>
</dbReference>
<comment type="catalytic activity">
    <reaction evidence="1">
        <text>ATP + protein L-histidine = ADP + protein N-phospho-L-histidine.</text>
        <dbReference type="EC" id="2.7.13.3"/>
    </reaction>
</comment>
<dbReference type="InterPro" id="IPR003594">
    <property type="entry name" value="HATPase_dom"/>
</dbReference>
<dbReference type="SUPFAM" id="SSF47384">
    <property type="entry name" value="Homodimeric domain of signal transducing histidine kinase"/>
    <property type="match status" value="1"/>
</dbReference>
<dbReference type="SMART" id="SM00388">
    <property type="entry name" value="HisKA"/>
    <property type="match status" value="1"/>
</dbReference>
<evidence type="ECO:0000256" key="2">
    <source>
        <dbReference type="ARBA" id="ARBA00012438"/>
    </source>
</evidence>
<keyword evidence="7" id="KW-0808">Transferase</keyword>
<dbReference type="Proteomes" id="UP000664698">
    <property type="component" value="Unassembled WGS sequence"/>
</dbReference>
<dbReference type="PRINTS" id="PR00344">
    <property type="entry name" value="BCTRLSENSOR"/>
</dbReference>
<feature type="transmembrane region" description="Helical" evidence="5">
    <location>
        <begin position="15"/>
        <end position="34"/>
    </location>
</feature>
<reference evidence="7 8" key="1">
    <citation type="submission" date="2021-03" db="EMBL/GenBank/DDBJ databases">
        <title>novel species isolated from a fishpond in China.</title>
        <authorList>
            <person name="Lu H."/>
            <person name="Cai Z."/>
        </authorList>
    </citation>
    <scope>NUCLEOTIDE SEQUENCE [LARGE SCALE GENOMIC DNA]</scope>
    <source>
        <strain evidence="7 8">JCM 31546</strain>
    </source>
</reference>
<dbReference type="PANTHER" id="PTHR43065">
    <property type="entry name" value="SENSOR HISTIDINE KINASE"/>
    <property type="match status" value="1"/>
</dbReference>
<keyword evidence="5" id="KW-0812">Transmembrane</keyword>
<feature type="transmembrane region" description="Helical" evidence="5">
    <location>
        <begin position="54"/>
        <end position="75"/>
    </location>
</feature>
<dbReference type="SMART" id="SM00387">
    <property type="entry name" value="HATPase_c"/>
    <property type="match status" value="1"/>
</dbReference>
<dbReference type="Pfam" id="PF00512">
    <property type="entry name" value="HisKA"/>
    <property type="match status" value="1"/>
</dbReference>